<evidence type="ECO:0000256" key="1">
    <source>
        <dbReference type="ARBA" id="ARBA00001966"/>
    </source>
</evidence>
<comment type="similarity">
    <text evidence="3">Belongs to the DNA glycosylase family. DEMETER subfamily.</text>
</comment>
<feature type="region of interest" description="Disordered" evidence="9">
    <location>
        <begin position="1080"/>
        <end position="1273"/>
    </location>
</feature>
<keyword evidence="7" id="KW-0238">DNA-binding</keyword>
<feature type="compositionally biased region" description="Low complexity" evidence="9">
    <location>
        <begin position="1207"/>
        <end position="1222"/>
    </location>
</feature>
<dbReference type="SUPFAM" id="SSF46565">
    <property type="entry name" value="Chaperone J-domain"/>
    <property type="match status" value="1"/>
</dbReference>
<feature type="compositionally biased region" description="Low complexity" evidence="9">
    <location>
        <begin position="1152"/>
        <end position="1167"/>
    </location>
</feature>
<dbReference type="PANTHER" id="PTHR46213:SF13">
    <property type="entry name" value="DEMETER-LIKE PROTEIN 2-RELATED"/>
    <property type="match status" value="1"/>
</dbReference>
<feature type="region of interest" description="Disordered" evidence="9">
    <location>
        <begin position="55"/>
        <end position="90"/>
    </location>
</feature>
<evidence type="ECO:0000256" key="5">
    <source>
        <dbReference type="ARBA" id="ARBA00023004"/>
    </source>
</evidence>
<accession>A0A2P6V0C7</accession>
<dbReference type="GO" id="GO:0051539">
    <property type="term" value="F:4 iron, 4 sulfur cluster binding"/>
    <property type="evidence" value="ECO:0007669"/>
    <property type="project" value="InterPro"/>
</dbReference>
<feature type="region of interest" description="Disordered" evidence="9">
    <location>
        <begin position="449"/>
        <end position="539"/>
    </location>
</feature>
<feature type="compositionally biased region" description="Low complexity" evidence="9">
    <location>
        <begin position="460"/>
        <end position="470"/>
    </location>
</feature>
<dbReference type="EMBL" id="LHPF02000054">
    <property type="protein sequence ID" value="PSC67547.1"/>
    <property type="molecule type" value="Genomic_DNA"/>
</dbReference>
<feature type="compositionally biased region" description="Acidic residues" evidence="9">
    <location>
        <begin position="966"/>
        <end position="977"/>
    </location>
</feature>
<feature type="compositionally biased region" description="Low complexity" evidence="9">
    <location>
        <begin position="495"/>
        <end position="516"/>
    </location>
</feature>
<dbReference type="Gene3D" id="1.10.1670.10">
    <property type="entry name" value="Helix-hairpin-Helix base-excision DNA repair enzymes (C-terminal)"/>
    <property type="match status" value="1"/>
</dbReference>
<evidence type="ECO:0000256" key="9">
    <source>
        <dbReference type="SAM" id="MobiDB-lite"/>
    </source>
</evidence>
<keyword evidence="5" id="KW-0408">Iron</keyword>
<dbReference type="InterPro" id="IPR003265">
    <property type="entry name" value="HhH-GPD_domain"/>
</dbReference>
<feature type="compositionally biased region" description="Acidic residues" evidence="9">
    <location>
        <begin position="755"/>
        <end position="764"/>
    </location>
</feature>
<sequence length="1938" mass="199420">MQTGAPTRPDGFLQGAPQPHAVTGEASDAAAPPELMQWLEALRAVTAEVEAGGGALLPLPTPSRGLQQQELQGTQQPWSPTAAASGGGTLGAASPAAMAALQQLLSPVTPAGGVPPPLPSPLFPSPAGMPGADAGLLAGLGSLFGGSGGAFLGLPPPLPVPLGGGDGTASIADQLQEMPLWSAADVLPATLGVGGLPALPTAADGSAPTLLQSQTVPEGARSRGPRRKRARIMREGQLTMILYGANEALLWARRVAAFQHYMRGVLGDRRLTFSWGGSVLDSVVGVFLTQNVADHLSSRAYMELASRFPARRRREMLAGSSAPYATGALHGGVPLLTMEGEPDGGWTSREDSVDWDAVRTASHADLSDAIKCRGMQFRLADQISRFLNEIREHNLRRLRKSRRAQRTTQAVERAAEAAQRAAERGAVEGVVLDVVAAVEATAAFQEGAAPEAAPGGGSGHAATAAAAQGKGQTGGSGGSPRRHITLEYEGGPGGAPTAAAPAAAPAAATLPSAGGSVVSGGSGRGQAGKQGGEEEEFTPQELLSLEWLRDAPDDVARNYLMNIDGLGRKSVGCIMLLTLGKKEFPVDTNVGRICARLGWIPLDAEGSVEDLDDYAPEPEVHAYLHSRLLGFDVETLYELHYQMITLGKVFCNKQQPNCSACPMNSECEYAQNNGPSLHGRKRERAPTPPPGAVDLAAGGGGAAAAAPGERRRYFPGSAGGPFAGAGGKRRGRGSGTDSDTGDDGSASISGGSDSGDSDTEEDGESVGSPTGAEADVELEEGARGERYLTRRQSAALEAAGPKPTLRQAFARAMAESKERGRRVPAKTLSRLVQLHQEEYQAALQAQTLPLDELLALVARKPRTPGRKPARRFERARKLKRSRELAQLLQGEAEEERERLLEAGVAGRVAPQRATRRAAATTAQAAPGGGAAGAVAMVGKGKAVDQEEKADQMVEAAATPSVSLIDADAEESSAEEEASQSPEADLRYARGGRRLGLDADAAPMHTRHAGGGADGDTEGGDAGGEPSTSSGSPATSDSDTAIAQLAAERGLDVGRMMAAVAAELASRQQQRQRQEAAAAVAAAAGAVQAGASPHHAAQADVEEGSGSDDATATVALGLEEAADGAAEAGGTQQASTPTAEEAQLEARAPRPSRPAAAAAVKAAAAAAAGRLFEGEEEDSEDERERKAGERRSAAAERRQQQQQHERQQQQQHNQQHQMRQGPAAAPPPTFASRPPPVPAAQPQPSTTPPHIPEQHEQQATAAEPSEAAAAAAAAPEPLAAPIPFAVSSDAAVECERLEQCGQELAAAQRALLVAEGKGPGTDLSPHRLRLVELSLDIMGISAALTFDTSRDVMAAAKRSYRQLSMLVHPDRCALPSAEGAFAAASQAVDLLKARAEELERQPLLEALAAEGGAGTLGGGGGATAGGGGAGAGGGDGALVRFVDAEELLQSSVWNQNRLAVSAVIVPPEALRSRGLLHPAYQQQFAEGSSLAAEPLLFLPAGGIPTLTKRHRLLTAPPALQAAATAAAAAAKEAKAARAAAKAAAPPDFVQAQFAVAEAGAAGAEEGGAAAPSGAAQGIAGMAGASVAAASAAPDGLKDPQQQMKAAAEAEAGVGAGTEEEQHQLGSGGALVPAGASAQQQEEGEGDMVEGLLLVSARTALWGRFPLNGTYFQVNEVFADEDSLQIPMKLPRALVEHCKPSSVHFGHSIHFMCKGMGQAEVAHMFAHGFVCFRAFRADTGAPAVLPEFLQPSIPTKSNAAWKNAEQRAAERAAKLAFYAGLPPPVPAPPVRWLRVPGDGFEAAVAEVALPAVLPAGQVERGATGLELLLPDVPSDGLQGLGSPPKRKAPWSGGGGGGGKKKKLEFDENGLPVAQAPPRSRPGIPLNQDARDAKSGKGRKRLFLHPIIRQRDRCGTCPACLNLGWKKACMTRRAEQEGTGV</sequence>
<evidence type="ECO:0000256" key="7">
    <source>
        <dbReference type="ARBA" id="ARBA00023125"/>
    </source>
</evidence>
<dbReference type="InterPro" id="IPR023170">
    <property type="entry name" value="HhH_base_excis_C"/>
</dbReference>
<dbReference type="InterPro" id="IPR011257">
    <property type="entry name" value="DNA_glycosylase"/>
</dbReference>
<dbReference type="Gene3D" id="1.10.287.110">
    <property type="entry name" value="DnaJ domain"/>
    <property type="match status" value="1"/>
</dbReference>
<gene>
    <name evidence="11" type="ORF">C2E20_8767</name>
</gene>
<evidence type="ECO:0000259" key="10">
    <source>
        <dbReference type="SMART" id="SM00478"/>
    </source>
</evidence>
<feature type="region of interest" description="Disordered" evidence="9">
    <location>
        <begin position="966"/>
        <end position="986"/>
    </location>
</feature>
<dbReference type="OrthoDB" id="5607at2759"/>
<feature type="compositionally biased region" description="Gly residues" evidence="9">
    <location>
        <begin position="717"/>
        <end position="726"/>
    </location>
</feature>
<dbReference type="GO" id="GO:0003677">
    <property type="term" value="F:DNA binding"/>
    <property type="evidence" value="ECO:0007669"/>
    <property type="project" value="UniProtKB-KW"/>
</dbReference>
<keyword evidence="6" id="KW-0411">Iron-sulfur</keyword>
<dbReference type="GO" id="GO:0006284">
    <property type="term" value="P:base-excision repair"/>
    <property type="evidence" value="ECO:0007669"/>
    <property type="project" value="InterPro"/>
</dbReference>
<dbReference type="GO" id="GO:0141166">
    <property type="term" value="P:chromosomal 5-methylcytosine DNA demethylation pathway"/>
    <property type="evidence" value="ECO:0007669"/>
    <property type="project" value="InterPro"/>
</dbReference>
<evidence type="ECO:0000256" key="4">
    <source>
        <dbReference type="ARBA" id="ARBA00022723"/>
    </source>
</evidence>
<feature type="compositionally biased region" description="Low complexity" evidence="9">
    <location>
        <begin position="1080"/>
        <end position="1091"/>
    </location>
</feature>
<feature type="region of interest" description="Disordered" evidence="9">
    <location>
        <begin position="1"/>
        <end position="29"/>
    </location>
</feature>
<name>A0A2P6V0C7_9CHLO</name>
<feature type="compositionally biased region" description="Low complexity" evidence="9">
    <location>
        <begin position="65"/>
        <end position="84"/>
    </location>
</feature>
<dbReference type="InterPro" id="IPR036869">
    <property type="entry name" value="J_dom_sf"/>
</dbReference>
<feature type="region of interest" description="Disordered" evidence="9">
    <location>
        <begin position="1591"/>
        <end position="1641"/>
    </location>
</feature>
<dbReference type="InterPro" id="IPR001623">
    <property type="entry name" value="DnaJ_domain"/>
</dbReference>
<dbReference type="SUPFAM" id="SSF48150">
    <property type="entry name" value="DNA-glycosylase"/>
    <property type="match status" value="2"/>
</dbReference>
<dbReference type="GO" id="GO:0046872">
    <property type="term" value="F:metal ion binding"/>
    <property type="evidence" value="ECO:0007669"/>
    <property type="project" value="UniProtKB-KW"/>
</dbReference>
<feature type="region of interest" description="Disordered" evidence="9">
    <location>
        <begin position="1833"/>
        <end position="1895"/>
    </location>
</feature>
<dbReference type="InterPro" id="IPR044811">
    <property type="entry name" value="DME/ROS1"/>
</dbReference>
<comment type="subcellular location">
    <subcellularLocation>
        <location evidence="2">Nucleus</location>
    </subcellularLocation>
</comment>
<dbReference type="Proteomes" id="UP000239649">
    <property type="component" value="Unassembled WGS sequence"/>
</dbReference>
<dbReference type="CDD" id="cd06257">
    <property type="entry name" value="DnaJ"/>
    <property type="match status" value="1"/>
</dbReference>
<evidence type="ECO:0000256" key="8">
    <source>
        <dbReference type="ARBA" id="ARBA00023242"/>
    </source>
</evidence>
<feature type="domain" description="HhH-GPD" evidence="10">
    <location>
        <begin position="434"/>
        <end position="649"/>
    </location>
</feature>
<dbReference type="InterPro" id="IPR028925">
    <property type="entry name" value="RRM_DME"/>
</dbReference>
<keyword evidence="4" id="KW-0479">Metal-binding</keyword>
<comment type="cofactor">
    <cofactor evidence="1">
        <name>[4Fe-4S] cluster</name>
        <dbReference type="ChEBI" id="CHEBI:49883"/>
    </cofactor>
</comment>
<feature type="compositionally biased region" description="Low complexity" evidence="9">
    <location>
        <begin position="735"/>
        <end position="751"/>
    </location>
</feature>
<protein>
    <recommendedName>
        <fullName evidence="10">HhH-GPD domain-containing protein</fullName>
    </recommendedName>
</protein>
<dbReference type="GO" id="GO:0005634">
    <property type="term" value="C:nucleus"/>
    <property type="evidence" value="ECO:0007669"/>
    <property type="project" value="UniProtKB-SubCell"/>
</dbReference>
<feature type="compositionally biased region" description="Low complexity" evidence="9">
    <location>
        <begin position="1258"/>
        <end position="1273"/>
    </location>
</feature>
<organism evidence="11 12">
    <name type="scientific">Micractinium conductrix</name>
    <dbReference type="NCBI Taxonomy" id="554055"/>
    <lineage>
        <taxon>Eukaryota</taxon>
        <taxon>Viridiplantae</taxon>
        <taxon>Chlorophyta</taxon>
        <taxon>core chlorophytes</taxon>
        <taxon>Trebouxiophyceae</taxon>
        <taxon>Chlorellales</taxon>
        <taxon>Chlorellaceae</taxon>
        <taxon>Chlorella clade</taxon>
        <taxon>Micractinium</taxon>
    </lineage>
</organism>
<evidence type="ECO:0000256" key="2">
    <source>
        <dbReference type="ARBA" id="ARBA00004123"/>
    </source>
</evidence>
<keyword evidence="12" id="KW-1185">Reference proteome</keyword>
<dbReference type="SMART" id="SM00525">
    <property type="entry name" value="FES"/>
    <property type="match status" value="1"/>
</dbReference>
<dbReference type="Pfam" id="PF15628">
    <property type="entry name" value="RRM_DME"/>
    <property type="match status" value="1"/>
</dbReference>
<dbReference type="GO" id="GO:0035514">
    <property type="term" value="F:DNA demethylase activity"/>
    <property type="evidence" value="ECO:0007669"/>
    <property type="project" value="InterPro"/>
</dbReference>
<keyword evidence="8" id="KW-0539">Nucleus</keyword>
<evidence type="ECO:0000313" key="11">
    <source>
        <dbReference type="EMBL" id="PSC67547.1"/>
    </source>
</evidence>
<evidence type="ECO:0000256" key="3">
    <source>
        <dbReference type="ARBA" id="ARBA00005646"/>
    </source>
</evidence>
<comment type="caution">
    <text evidence="11">The sequence shown here is derived from an EMBL/GenBank/DDBJ whole genome shotgun (WGS) entry which is preliminary data.</text>
</comment>
<evidence type="ECO:0000256" key="6">
    <source>
        <dbReference type="ARBA" id="ARBA00023014"/>
    </source>
</evidence>
<evidence type="ECO:0000313" key="12">
    <source>
        <dbReference type="Proteomes" id="UP000239649"/>
    </source>
</evidence>
<dbReference type="STRING" id="554055.A0A2P6V0C7"/>
<feature type="compositionally biased region" description="Basic and acidic residues" evidence="9">
    <location>
        <begin position="1181"/>
        <end position="1206"/>
    </location>
</feature>
<reference evidence="11 12" key="1">
    <citation type="journal article" date="2018" name="Plant J.">
        <title>Genome sequences of Chlorella sorokiniana UTEX 1602 and Micractinium conductrix SAG 241.80: implications to maltose excretion by a green alga.</title>
        <authorList>
            <person name="Arriola M.B."/>
            <person name="Velmurugan N."/>
            <person name="Zhang Y."/>
            <person name="Plunkett M.H."/>
            <person name="Hondzo H."/>
            <person name="Barney B.M."/>
        </authorList>
    </citation>
    <scope>NUCLEOTIDE SEQUENCE [LARGE SCALE GENOMIC DNA]</scope>
    <source>
        <strain evidence="11 12">SAG 241.80</strain>
    </source>
</reference>
<dbReference type="Gene3D" id="1.10.340.30">
    <property type="entry name" value="Hypothetical protein, domain 2"/>
    <property type="match status" value="1"/>
</dbReference>
<feature type="region of interest" description="Disordered" evidence="9">
    <location>
        <begin position="672"/>
        <end position="785"/>
    </location>
</feature>
<proteinExistence type="inferred from homology"/>
<feature type="compositionally biased region" description="Low complexity" evidence="9">
    <location>
        <begin position="1114"/>
        <end position="1129"/>
    </location>
</feature>
<dbReference type="GO" id="GO:0019104">
    <property type="term" value="F:DNA N-glycosylase activity"/>
    <property type="evidence" value="ECO:0007669"/>
    <property type="project" value="InterPro"/>
</dbReference>
<feature type="region of interest" description="Disordered" evidence="9">
    <location>
        <begin position="999"/>
        <end position="1045"/>
    </location>
</feature>
<dbReference type="SMART" id="SM00478">
    <property type="entry name" value="ENDO3c"/>
    <property type="match status" value="1"/>
</dbReference>
<dbReference type="PANTHER" id="PTHR46213">
    <property type="entry name" value="TRANSCRIPTIONAL ACTIVATOR DEMETER"/>
    <property type="match status" value="1"/>
</dbReference>
<feature type="compositionally biased region" description="Low complexity" evidence="9">
    <location>
        <begin position="1023"/>
        <end position="1040"/>
    </location>
</feature>
<feature type="compositionally biased region" description="Pro residues" evidence="9">
    <location>
        <begin position="1223"/>
        <end position="1250"/>
    </location>
</feature>
<dbReference type="InterPro" id="IPR003651">
    <property type="entry name" value="Endonuclease3_FeS-loop_motif"/>
</dbReference>
<feature type="compositionally biased region" description="Gly residues" evidence="9">
    <location>
        <begin position="517"/>
        <end position="530"/>
    </location>
</feature>